<evidence type="ECO:0000313" key="1">
    <source>
        <dbReference type="EMBL" id="MDR9777750.1"/>
    </source>
</evidence>
<dbReference type="Gene3D" id="3.40.50.150">
    <property type="entry name" value="Vaccinia Virus protein VP39"/>
    <property type="match status" value="1"/>
</dbReference>
<accession>A0AAJ2LMM5</accession>
<name>A0AAJ2LMM5_9HYPH</name>
<proteinExistence type="predicted"/>
<comment type="caution">
    <text evidence="1">The sequence shown here is derived from an EMBL/GenBank/DDBJ whole genome shotgun (WGS) entry which is preliminary data.</text>
</comment>
<evidence type="ECO:0000313" key="2">
    <source>
        <dbReference type="Proteomes" id="UP001268610"/>
    </source>
</evidence>
<dbReference type="Proteomes" id="UP001268610">
    <property type="component" value="Unassembled WGS sequence"/>
</dbReference>
<dbReference type="AlphaFoldDB" id="A0AAJ2LMM5"/>
<dbReference type="RefSeq" id="WP_310865940.1">
    <property type="nucleotide sequence ID" value="NZ_JAVLSF010000156.1"/>
</dbReference>
<feature type="non-terminal residue" evidence="1">
    <location>
        <position position="1"/>
    </location>
</feature>
<gene>
    <name evidence="1" type="ORF">RJJ65_35030</name>
</gene>
<evidence type="ECO:0008006" key="3">
    <source>
        <dbReference type="Google" id="ProtNLM"/>
    </source>
</evidence>
<organism evidence="1 2">
    <name type="scientific">Rhizobium hidalgonense</name>
    <dbReference type="NCBI Taxonomy" id="1538159"/>
    <lineage>
        <taxon>Bacteria</taxon>
        <taxon>Pseudomonadati</taxon>
        <taxon>Pseudomonadota</taxon>
        <taxon>Alphaproteobacteria</taxon>
        <taxon>Hyphomicrobiales</taxon>
        <taxon>Rhizobiaceae</taxon>
        <taxon>Rhizobium/Agrobacterium group</taxon>
        <taxon>Rhizobium</taxon>
    </lineage>
</organism>
<reference evidence="1" key="1">
    <citation type="submission" date="2023-04" db="EMBL/GenBank/DDBJ databases">
        <title>Genomic characterization of faba bean (Vicia faba) microsymbionts in Mexican soils.</title>
        <authorList>
            <person name="Rivera Orduna F.N."/>
            <person name="Guevara-Luna J."/>
            <person name="Yan J."/>
            <person name="Arroyo-Herrera I."/>
            <person name="Li Y."/>
            <person name="Vasquez-Murrieta M.S."/>
            <person name="Wang E.T."/>
        </authorList>
    </citation>
    <scope>NUCLEOTIDE SEQUENCE</scope>
    <source>
        <strain evidence="1">CH26</strain>
    </source>
</reference>
<protein>
    <recommendedName>
        <fullName evidence="3">SAM-dependent methyltransferase</fullName>
    </recommendedName>
</protein>
<sequence>RAALFDQVNPHQPEKFIEVLSAAFELVDEQTISYPLRLNNIELKQLLAMTPYAWKAKAEKREQLEQREEFLTQASFQVYVFKKME</sequence>
<dbReference type="InterPro" id="IPR029063">
    <property type="entry name" value="SAM-dependent_MTases_sf"/>
</dbReference>
<dbReference type="EMBL" id="JAVLSF010000156">
    <property type="protein sequence ID" value="MDR9777750.1"/>
    <property type="molecule type" value="Genomic_DNA"/>
</dbReference>